<feature type="transmembrane region" description="Helical" evidence="6">
    <location>
        <begin position="37"/>
        <end position="57"/>
    </location>
</feature>
<sequence length="273" mass="29334">MLLNTVIIILREVLEAALLISILLVMSRRLRIAPRWLSLSLLLGGAVAILVGTQLGFISELLGGVGQEIFDASLQLVIYLLLLCVTVLLIRSHYGEQSSAKTIALVMGAAVTLAVIREGSEIYLYLSAFLASPDLLPGVLSGALLGAGIGFSIGALFYYFLLALPQRYTLGVACGLMTLVAAGMCIQATQLLIQADWLPAQSPLWDTRHWLPEGSVIGQLLYALVGYEASPSPVEVGIYLVSALLMLGLLFWTRHRATVKAKKEERASAAPMV</sequence>
<comment type="similarity">
    <text evidence="2">Belongs to the oxidase-dependent Fe transporter (OFeT) (TC 9.A.10.1) family.</text>
</comment>
<proteinExistence type="inferred from homology"/>
<evidence type="ECO:0000256" key="1">
    <source>
        <dbReference type="ARBA" id="ARBA00004141"/>
    </source>
</evidence>
<evidence type="ECO:0000313" key="7">
    <source>
        <dbReference type="EMBL" id="AOS95874.1"/>
    </source>
</evidence>
<name>A0A1C9W435_9GAMM</name>
<comment type="subcellular location">
    <subcellularLocation>
        <location evidence="1">Membrane</location>
        <topology evidence="1">Multi-pass membrane protein</topology>
    </subcellularLocation>
</comment>
<evidence type="ECO:0000256" key="2">
    <source>
        <dbReference type="ARBA" id="ARBA00008333"/>
    </source>
</evidence>
<reference evidence="8" key="1">
    <citation type="submission" date="2016-01" db="EMBL/GenBank/DDBJ databases">
        <title>Complete genome sequence of Microbulbifer sp. CCB-MM1, a halophile isolated from Matang Mangrove Forest, Perak.</title>
        <authorList>
            <person name="Moh T.H."/>
            <person name="Dinesh B."/>
            <person name="Lau N.-S."/>
            <person name="Go F."/>
            <person name="Alexander Chong S.-C."/>
        </authorList>
    </citation>
    <scope>NUCLEOTIDE SEQUENCE [LARGE SCALE GENOMIC DNA]</scope>
    <source>
        <strain evidence="8">CCB-MM1</strain>
    </source>
</reference>
<dbReference type="PANTHER" id="PTHR31632">
    <property type="entry name" value="IRON TRANSPORTER FTH1"/>
    <property type="match status" value="1"/>
</dbReference>
<dbReference type="GO" id="GO:0033573">
    <property type="term" value="C:high-affinity iron permease complex"/>
    <property type="evidence" value="ECO:0007669"/>
    <property type="project" value="InterPro"/>
</dbReference>
<protein>
    <submittedName>
        <fullName evidence="7">Ferrous iron permease EfeU</fullName>
    </submittedName>
</protein>
<feature type="transmembrane region" description="Helical" evidence="6">
    <location>
        <begin position="168"/>
        <end position="193"/>
    </location>
</feature>
<evidence type="ECO:0000313" key="8">
    <source>
        <dbReference type="Proteomes" id="UP000095672"/>
    </source>
</evidence>
<dbReference type="RefSeq" id="WP_069946090.1">
    <property type="nucleotide sequence ID" value="NZ_CP014143.1"/>
</dbReference>
<evidence type="ECO:0000256" key="6">
    <source>
        <dbReference type="SAM" id="Phobius"/>
    </source>
</evidence>
<keyword evidence="8" id="KW-1185">Reference proteome</keyword>
<evidence type="ECO:0000256" key="4">
    <source>
        <dbReference type="ARBA" id="ARBA00022989"/>
    </source>
</evidence>
<feature type="transmembrane region" description="Helical" evidence="6">
    <location>
        <begin position="69"/>
        <end position="90"/>
    </location>
</feature>
<accession>A0A1C9W435</accession>
<dbReference type="OrthoDB" id="5764104at2"/>
<dbReference type="EMBL" id="CP014143">
    <property type="protein sequence ID" value="AOS95874.1"/>
    <property type="molecule type" value="Genomic_DNA"/>
</dbReference>
<feature type="transmembrane region" description="Helical" evidence="6">
    <location>
        <begin position="236"/>
        <end position="253"/>
    </location>
</feature>
<dbReference type="AlphaFoldDB" id="A0A1C9W435"/>
<evidence type="ECO:0000256" key="3">
    <source>
        <dbReference type="ARBA" id="ARBA00022692"/>
    </source>
</evidence>
<organism evidence="7 8">
    <name type="scientific">Microbulbifer aggregans</name>
    <dbReference type="NCBI Taxonomy" id="1769779"/>
    <lineage>
        <taxon>Bacteria</taxon>
        <taxon>Pseudomonadati</taxon>
        <taxon>Pseudomonadota</taxon>
        <taxon>Gammaproteobacteria</taxon>
        <taxon>Cellvibrionales</taxon>
        <taxon>Microbulbiferaceae</taxon>
        <taxon>Microbulbifer</taxon>
    </lineage>
</organism>
<feature type="transmembrane region" description="Helical" evidence="6">
    <location>
        <begin position="102"/>
        <end position="126"/>
    </location>
</feature>
<gene>
    <name evidence="7" type="primary">efeU_1</name>
    <name evidence="7" type="ORF">AUP74_00403</name>
</gene>
<keyword evidence="4 6" id="KW-1133">Transmembrane helix</keyword>
<feature type="transmembrane region" description="Helical" evidence="6">
    <location>
        <begin position="6"/>
        <end position="25"/>
    </location>
</feature>
<evidence type="ECO:0000256" key="5">
    <source>
        <dbReference type="ARBA" id="ARBA00023136"/>
    </source>
</evidence>
<dbReference type="STRING" id="1769779.AUP74_00403"/>
<keyword evidence="3 6" id="KW-0812">Transmembrane</keyword>
<dbReference type="InterPro" id="IPR004923">
    <property type="entry name" value="FTR1/Fip1/EfeU"/>
</dbReference>
<keyword evidence="5 6" id="KW-0472">Membrane</keyword>
<dbReference type="Pfam" id="PF03239">
    <property type="entry name" value="FTR1"/>
    <property type="match status" value="1"/>
</dbReference>
<dbReference type="GO" id="GO:0015093">
    <property type="term" value="F:ferrous iron transmembrane transporter activity"/>
    <property type="evidence" value="ECO:0007669"/>
    <property type="project" value="TreeGrafter"/>
</dbReference>
<feature type="transmembrane region" description="Helical" evidence="6">
    <location>
        <begin position="138"/>
        <end position="161"/>
    </location>
</feature>
<dbReference type="PANTHER" id="PTHR31632:SF2">
    <property type="entry name" value="PLASMA MEMBRANE IRON PERMEASE"/>
    <property type="match status" value="1"/>
</dbReference>
<dbReference type="KEGG" id="micc:AUP74_00403"/>
<dbReference type="Proteomes" id="UP000095672">
    <property type="component" value="Chromosome"/>
</dbReference>